<evidence type="ECO:0000313" key="1">
    <source>
        <dbReference type="EMBL" id="VFU24176.1"/>
    </source>
</evidence>
<accession>A0A6N2KDP3</accession>
<proteinExistence type="predicted"/>
<dbReference type="AlphaFoldDB" id="A0A6N2KDP3"/>
<name>A0A6N2KDP3_SALVM</name>
<organism evidence="1">
    <name type="scientific">Salix viminalis</name>
    <name type="common">Common osier</name>
    <name type="synonym">Basket willow</name>
    <dbReference type="NCBI Taxonomy" id="40686"/>
    <lineage>
        <taxon>Eukaryota</taxon>
        <taxon>Viridiplantae</taxon>
        <taxon>Streptophyta</taxon>
        <taxon>Embryophyta</taxon>
        <taxon>Tracheophyta</taxon>
        <taxon>Spermatophyta</taxon>
        <taxon>Magnoliopsida</taxon>
        <taxon>eudicotyledons</taxon>
        <taxon>Gunneridae</taxon>
        <taxon>Pentapetalae</taxon>
        <taxon>rosids</taxon>
        <taxon>fabids</taxon>
        <taxon>Malpighiales</taxon>
        <taxon>Salicaceae</taxon>
        <taxon>Saliceae</taxon>
        <taxon>Salix</taxon>
    </lineage>
</organism>
<reference evidence="1" key="1">
    <citation type="submission" date="2019-03" db="EMBL/GenBank/DDBJ databases">
        <authorList>
            <person name="Mank J."/>
            <person name="Almeida P."/>
        </authorList>
    </citation>
    <scope>NUCLEOTIDE SEQUENCE</scope>
    <source>
        <strain evidence="1">78183</strain>
    </source>
</reference>
<protein>
    <submittedName>
        <fullName evidence="1">Uncharacterized protein</fullName>
    </submittedName>
</protein>
<dbReference type="EMBL" id="CAADRP010000158">
    <property type="protein sequence ID" value="VFU24176.1"/>
    <property type="molecule type" value="Genomic_DNA"/>
</dbReference>
<sequence>MKLIYLISGKYRLLSFTLCRLTSPLACDLTSSLASSVPLCRLSPLSVPISSLACNPSHLSPLSLKPSSSLASVPLCPLVSRLSLSLSPSKDRVFPLGKGK</sequence>
<gene>
    <name evidence="1" type="ORF">SVIM_LOCUS43574</name>
</gene>